<evidence type="ECO:0000313" key="2">
    <source>
        <dbReference type="EMBL" id="MEQ2303130.1"/>
    </source>
</evidence>
<evidence type="ECO:0000313" key="3">
    <source>
        <dbReference type="Proteomes" id="UP001469553"/>
    </source>
</evidence>
<evidence type="ECO:0000256" key="1">
    <source>
        <dbReference type="SAM" id="SignalP"/>
    </source>
</evidence>
<proteinExistence type="predicted"/>
<comment type="caution">
    <text evidence="2">The sequence shown here is derived from an EMBL/GenBank/DDBJ whole genome shotgun (WGS) entry which is preliminary data.</text>
</comment>
<protein>
    <recommendedName>
        <fullName evidence="4">Secreted protein</fullName>
    </recommendedName>
</protein>
<dbReference type="EMBL" id="JAHRIP010057316">
    <property type="protein sequence ID" value="MEQ2303130.1"/>
    <property type="molecule type" value="Genomic_DNA"/>
</dbReference>
<feature type="signal peptide" evidence="1">
    <location>
        <begin position="1"/>
        <end position="18"/>
    </location>
</feature>
<evidence type="ECO:0008006" key="4">
    <source>
        <dbReference type="Google" id="ProtNLM"/>
    </source>
</evidence>
<feature type="chain" id="PRO_5046082047" description="Secreted protein" evidence="1">
    <location>
        <begin position="19"/>
        <end position="112"/>
    </location>
</feature>
<name>A0ABV0ZAL0_9TELE</name>
<dbReference type="Proteomes" id="UP001469553">
    <property type="component" value="Unassembled WGS sequence"/>
</dbReference>
<sequence>MQFLFIFSFPLCVTYILHTPPPHTHFLSGTLSILRFGALSPTWSWRFQHLHCFSSCTSLDSENQTVLSHSPTLIRKPQCLYHVLDIEVACLPAVCEYSRDRDELIYSLMPCF</sequence>
<keyword evidence="3" id="KW-1185">Reference proteome</keyword>
<accession>A0ABV0ZAL0</accession>
<keyword evidence="1" id="KW-0732">Signal</keyword>
<gene>
    <name evidence="2" type="ORF">AMECASPLE_013535</name>
</gene>
<reference evidence="2 3" key="1">
    <citation type="submission" date="2021-06" db="EMBL/GenBank/DDBJ databases">
        <authorList>
            <person name="Palmer J.M."/>
        </authorList>
    </citation>
    <scope>NUCLEOTIDE SEQUENCE [LARGE SCALE GENOMIC DNA]</scope>
    <source>
        <strain evidence="2 3">AS_MEX2019</strain>
        <tissue evidence="2">Muscle</tissue>
    </source>
</reference>
<organism evidence="2 3">
    <name type="scientific">Ameca splendens</name>
    <dbReference type="NCBI Taxonomy" id="208324"/>
    <lineage>
        <taxon>Eukaryota</taxon>
        <taxon>Metazoa</taxon>
        <taxon>Chordata</taxon>
        <taxon>Craniata</taxon>
        <taxon>Vertebrata</taxon>
        <taxon>Euteleostomi</taxon>
        <taxon>Actinopterygii</taxon>
        <taxon>Neopterygii</taxon>
        <taxon>Teleostei</taxon>
        <taxon>Neoteleostei</taxon>
        <taxon>Acanthomorphata</taxon>
        <taxon>Ovalentaria</taxon>
        <taxon>Atherinomorphae</taxon>
        <taxon>Cyprinodontiformes</taxon>
        <taxon>Goodeidae</taxon>
        <taxon>Ameca</taxon>
    </lineage>
</organism>